<proteinExistence type="predicted"/>
<accession>A0A4Y2WYE8</accession>
<evidence type="ECO:0000313" key="2">
    <source>
        <dbReference type="Proteomes" id="UP000499080"/>
    </source>
</evidence>
<name>A0A4Y2WYE8_ARAVE</name>
<dbReference type="EMBL" id="BGPR01068293">
    <property type="protein sequence ID" value="GBO42281.1"/>
    <property type="molecule type" value="Genomic_DNA"/>
</dbReference>
<dbReference type="AlphaFoldDB" id="A0A4Y2WYE8"/>
<gene>
    <name evidence="1" type="ORF">AVEN_148358_1</name>
</gene>
<feature type="non-terminal residue" evidence="1">
    <location>
        <position position="1"/>
    </location>
</feature>
<organism evidence="1 2">
    <name type="scientific">Araneus ventricosus</name>
    <name type="common">Orbweaver spider</name>
    <name type="synonym">Epeira ventricosa</name>
    <dbReference type="NCBI Taxonomy" id="182803"/>
    <lineage>
        <taxon>Eukaryota</taxon>
        <taxon>Metazoa</taxon>
        <taxon>Ecdysozoa</taxon>
        <taxon>Arthropoda</taxon>
        <taxon>Chelicerata</taxon>
        <taxon>Arachnida</taxon>
        <taxon>Araneae</taxon>
        <taxon>Araneomorphae</taxon>
        <taxon>Entelegynae</taxon>
        <taxon>Araneoidea</taxon>
        <taxon>Araneidae</taxon>
        <taxon>Araneus</taxon>
    </lineage>
</organism>
<comment type="caution">
    <text evidence="1">The sequence shown here is derived from an EMBL/GenBank/DDBJ whole genome shotgun (WGS) entry which is preliminary data.</text>
</comment>
<evidence type="ECO:0000313" key="1">
    <source>
        <dbReference type="EMBL" id="GBO42281.1"/>
    </source>
</evidence>
<keyword evidence="2" id="KW-1185">Reference proteome</keyword>
<sequence length="91" mass="10032">LLPSGNGRILIAVPDSESNLLQSYAGSSYVLLFFASYASRPDAWNPVIAHIISRREEMIQSLPQKLMVIATSSMDVRLADPQCRLQSISPQ</sequence>
<reference evidence="1 2" key="1">
    <citation type="journal article" date="2019" name="Sci. Rep.">
        <title>Orb-weaving spider Araneus ventricosus genome elucidates the spidroin gene catalogue.</title>
        <authorList>
            <person name="Kono N."/>
            <person name="Nakamura H."/>
            <person name="Ohtoshi R."/>
            <person name="Moran D.A.P."/>
            <person name="Shinohara A."/>
            <person name="Yoshida Y."/>
            <person name="Fujiwara M."/>
            <person name="Mori M."/>
            <person name="Tomita M."/>
            <person name="Arakawa K."/>
        </authorList>
    </citation>
    <scope>NUCLEOTIDE SEQUENCE [LARGE SCALE GENOMIC DNA]</scope>
</reference>
<dbReference type="Proteomes" id="UP000499080">
    <property type="component" value="Unassembled WGS sequence"/>
</dbReference>
<protein>
    <submittedName>
        <fullName evidence="1">Uncharacterized protein</fullName>
    </submittedName>
</protein>